<evidence type="ECO:0000256" key="5">
    <source>
        <dbReference type="ARBA" id="ARBA00022824"/>
    </source>
</evidence>
<name>F4W3Y8_ACREC</name>
<dbReference type="GO" id="GO:0048193">
    <property type="term" value="P:Golgi vesicle transport"/>
    <property type="evidence" value="ECO:0007669"/>
    <property type="project" value="InterPro"/>
</dbReference>
<dbReference type="InterPro" id="IPR007194">
    <property type="entry name" value="TRAPP_component"/>
</dbReference>
<keyword evidence="8" id="KW-0175">Coiled coil</keyword>
<gene>
    <name evidence="10" type="ORF">G5I_00091</name>
</gene>
<dbReference type="Gene3D" id="3.30.1380.20">
    <property type="entry name" value="Trafficking protein particle complex subunit 3"/>
    <property type="match status" value="1"/>
</dbReference>
<dbReference type="GO" id="GO:0005783">
    <property type="term" value="C:endoplasmic reticulum"/>
    <property type="evidence" value="ECO:0007669"/>
    <property type="project" value="UniProtKB-SubCell"/>
</dbReference>
<keyword evidence="11" id="KW-1185">Reference proteome</keyword>
<comment type="similarity">
    <text evidence="3">Belongs to the TRAPP small subunits family. BET3 subfamily.</text>
</comment>
<dbReference type="FunCoup" id="F4W3Y8">
    <property type="interactions" value="2148"/>
</dbReference>
<dbReference type="OrthoDB" id="10262857at2759"/>
<dbReference type="InParanoid" id="F4W3Y8"/>
<proteinExistence type="inferred from homology"/>
<dbReference type="STRING" id="103372.F4W3Y8"/>
<reference evidence="10" key="1">
    <citation type="submission" date="2011-02" db="EMBL/GenBank/DDBJ databases">
        <title>The genome of the leaf-cutting ant Acromyrmex echinatior suggests key adaptations to social evolution and fungus farming.</title>
        <authorList>
            <person name="Nygaard S."/>
            <person name="Zhang G."/>
        </authorList>
    </citation>
    <scope>NUCLEOTIDE SEQUENCE</scope>
</reference>
<evidence type="ECO:0000256" key="1">
    <source>
        <dbReference type="ARBA" id="ARBA00004222"/>
    </source>
</evidence>
<dbReference type="GO" id="GO:0005794">
    <property type="term" value="C:Golgi apparatus"/>
    <property type="evidence" value="ECO:0007669"/>
    <property type="project" value="UniProtKB-SubCell"/>
</dbReference>
<evidence type="ECO:0000256" key="6">
    <source>
        <dbReference type="ARBA" id="ARBA00022892"/>
    </source>
</evidence>
<dbReference type="CDD" id="cd14942">
    <property type="entry name" value="TRAPPC3_bet3"/>
    <property type="match status" value="1"/>
</dbReference>
<dbReference type="Proteomes" id="UP000007755">
    <property type="component" value="Unassembled WGS sequence"/>
</dbReference>
<keyword evidence="7" id="KW-0333">Golgi apparatus</keyword>
<dbReference type="EMBL" id="GL887491">
    <property type="protein sequence ID" value="EGI70984.1"/>
    <property type="molecule type" value="Genomic_DNA"/>
</dbReference>
<dbReference type="Pfam" id="PF15619">
    <property type="entry name" value="Lebercilin"/>
    <property type="match status" value="1"/>
</dbReference>
<dbReference type="SUPFAM" id="SSF111126">
    <property type="entry name" value="Ligand-binding domain in the NO signalling and Golgi transport"/>
    <property type="match status" value="1"/>
</dbReference>
<dbReference type="PANTHER" id="PTHR13048">
    <property type="entry name" value="TRAFFICKING PROTEIN PARTICLE COMPLEX SUBUNIT 3"/>
    <property type="match status" value="1"/>
</dbReference>
<keyword evidence="5" id="KW-0256">Endoplasmic reticulum</keyword>
<dbReference type="GO" id="GO:0016236">
    <property type="term" value="P:macroautophagy"/>
    <property type="evidence" value="ECO:0007669"/>
    <property type="project" value="UniProtKB-ARBA"/>
</dbReference>
<feature type="domain" description="Lebercilin" evidence="9">
    <location>
        <begin position="1"/>
        <end position="97"/>
    </location>
</feature>
<evidence type="ECO:0000313" key="10">
    <source>
        <dbReference type="EMBL" id="EGI70984.1"/>
    </source>
</evidence>
<keyword evidence="4" id="KW-0813">Transport</keyword>
<keyword evidence="6" id="KW-0931">ER-Golgi transport</keyword>
<evidence type="ECO:0000256" key="4">
    <source>
        <dbReference type="ARBA" id="ARBA00022448"/>
    </source>
</evidence>
<evidence type="ECO:0000256" key="7">
    <source>
        <dbReference type="ARBA" id="ARBA00023034"/>
    </source>
</evidence>
<evidence type="ECO:0000256" key="8">
    <source>
        <dbReference type="SAM" id="Coils"/>
    </source>
</evidence>
<protein>
    <submittedName>
        <fullName evidence="10">Trafficking protein particle complex subunit 3</fullName>
    </submittedName>
</protein>
<dbReference type="InterPro" id="IPR028933">
    <property type="entry name" value="Lebercilin_dom"/>
</dbReference>
<dbReference type="FunFam" id="3.30.1380.20:FF:000001">
    <property type="entry name" value="Trafficking protein particle complex subunit BET3"/>
    <property type="match status" value="1"/>
</dbReference>
<evidence type="ECO:0000259" key="9">
    <source>
        <dbReference type="Pfam" id="PF15619"/>
    </source>
</evidence>
<dbReference type="Pfam" id="PF04051">
    <property type="entry name" value="TRAPP"/>
    <property type="match status" value="1"/>
</dbReference>
<evidence type="ECO:0000256" key="2">
    <source>
        <dbReference type="ARBA" id="ARBA00004240"/>
    </source>
</evidence>
<dbReference type="InterPro" id="IPR024096">
    <property type="entry name" value="NO_sig/Golgi_transp_ligand-bd"/>
</dbReference>
<dbReference type="AlphaFoldDB" id="F4W3Y8"/>
<organism evidence="11">
    <name type="scientific">Acromyrmex echinatior</name>
    <name type="common">Panamanian leafcutter ant</name>
    <name type="synonym">Acromyrmex octospinosus echinatior</name>
    <dbReference type="NCBI Taxonomy" id="103372"/>
    <lineage>
        <taxon>Eukaryota</taxon>
        <taxon>Metazoa</taxon>
        <taxon>Ecdysozoa</taxon>
        <taxon>Arthropoda</taxon>
        <taxon>Hexapoda</taxon>
        <taxon>Insecta</taxon>
        <taxon>Pterygota</taxon>
        <taxon>Neoptera</taxon>
        <taxon>Endopterygota</taxon>
        <taxon>Hymenoptera</taxon>
        <taxon>Apocrita</taxon>
        <taxon>Aculeata</taxon>
        <taxon>Formicoidea</taxon>
        <taxon>Formicidae</taxon>
        <taxon>Myrmicinae</taxon>
        <taxon>Acromyrmex</taxon>
    </lineage>
</organism>
<evidence type="ECO:0000313" key="11">
    <source>
        <dbReference type="Proteomes" id="UP000007755"/>
    </source>
</evidence>
<accession>F4W3Y8</accession>
<dbReference type="GO" id="GO:0030008">
    <property type="term" value="C:TRAPP complex"/>
    <property type="evidence" value="ECO:0007669"/>
    <property type="project" value="InterPro"/>
</dbReference>
<feature type="coiled-coil region" evidence="8">
    <location>
        <begin position="8"/>
        <end position="77"/>
    </location>
</feature>
<dbReference type="eggNOG" id="KOG3330">
    <property type="taxonomic scope" value="Eukaryota"/>
</dbReference>
<dbReference type="InterPro" id="IPR016721">
    <property type="entry name" value="Bet3"/>
</dbReference>
<evidence type="ECO:0000256" key="3">
    <source>
        <dbReference type="ARBA" id="ARBA00006218"/>
    </source>
</evidence>
<sequence length="261" mass="30292">MSAKMLRFKQLQNQLADAHYHLNELANENRLLKALQKRQDSALRRYEGANAELPRLINSHHEELRVLQTKYKKLKELHKDTCNLLKERENELYSANNSELFTLTYGSIVAQLLQDYENVEDVNKQLERMGYNIGIRLIEDFLARTGSGRCYDFRDTAEKIQSGFKIFLGIMPSITNWSPAGDEFSLCFETNPLTEFVELPDNYSNLKYCNILPGVLRGACEMVQMEIVCWFIQDQLKNDNLTELRVKFVKRLEDAIPAGED</sequence>
<comment type="subcellular location">
    <subcellularLocation>
        <location evidence="2">Endoplasmic reticulum</location>
    </subcellularLocation>
    <subcellularLocation>
        <location evidence="1">Golgi apparatus</location>
        <location evidence="1">cis-Golgi network</location>
    </subcellularLocation>
</comment>